<feature type="domain" description="ABC transporter" evidence="1">
    <location>
        <begin position="92"/>
        <end position="126"/>
    </location>
</feature>
<dbReference type="Proteomes" id="UP000076727">
    <property type="component" value="Unassembled WGS sequence"/>
</dbReference>
<gene>
    <name evidence="2" type="ORF">DAEQUDRAFT_381920</name>
</gene>
<dbReference type="STRING" id="1314783.A0A165NZY6"/>
<dbReference type="InterPro" id="IPR027417">
    <property type="entry name" value="P-loop_NTPase"/>
</dbReference>
<dbReference type="Gene3D" id="3.40.50.300">
    <property type="entry name" value="P-loop containing nucleotide triphosphate hydrolases"/>
    <property type="match status" value="1"/>
</dbReference>
<accession>A0A165NZY6</accession>
<evidence type="ECO:0000313" key="3">
    <source>
        <dbReference type="Proteomes" id="UP000076727"/>
    </source>
</evidence>
<dbReference type="GO" id="GO:0005524">
    <property type="term" value="F:ATP binding"/>
    <property type="evidence" value="ECO:0007669"/>
    <property type="project" value="InterPro"/>
</dbReference>
<proteinExistence type="predicted"/>
<dbReference type="AlphaFoldDB" id="A0A165NZY6"/>
<protein>
    <recommendedName>
        <fullName evidence="1">ABC transporter domain-containing protein</fullName>
    </recommendedName>
</protein>
<dbReference type="Pfam" id="PF00005">
    <property type="entry name" value="ABC_tran"/>
    <property type="match status" value="1"/>
</dbReference>
<dbReference type="SUPFAM" id="SSF52540">
    <property type="entry name" value="P-loop containing nucleoside triphosphate hydrolases"/>
    <property type="match status" value="1"/>
</dbReference>
<name>A0A165NZY6_9APHY</name>
<evidence type="ECO:0000259" key="1">
    <source>
        <dbReference type="Pfam" id="PF00005"/>
    </source>
</evidence>
<evidence type="ECO:0000313" key="2">
    <source>
        <dbReference type="EMBL" id="KZT67588.1"/>
    </source>
</evidence>
<dbReference type="InterPro" id="IPR003439">
    <property type="entry name" value="ABC_transporter-like_ATP-bd"/>
</dbReference>
<organism evidence="2 3">
    <name type="scientific">Daedalea quercina L-15889</name>
    <dbReference type="NCBI Taxonomy" id="1314783"/>
    <lineage>
        <taxon>Eukaryota</taxon>
        <taxon>Fungi</taxon>
        <taxon>Dikarya</taxon>
        <taxon>Basidiomycota</taxon>
        <taxon>Agaricomycotina</taxon>
        <taxon>Agaricomycetes</taxon>
        <taxon>Polyporales</taxon>
        <taxon>Fomitopsis</taxon>
    </lineage>
</organism>
<dbReference type="EMBL" id="KV429074">
    <property type="protein sequence ID" value="KZT67588.1"/>
    <property type="molecule type" value="Genomic_DNA"/>
</dbReference>
<dbReference type="OrthoDB" id="6500128at2759"/>
<sequence>MILWWVCIVNELEVAGDLERIEQHVHIEQEPKRHMKTSSRYWCCSARAIEWGVPAKYRPFRAVRRWRTTRRPACRLFTLQYEIDEGRITLGSQITSGGSNLSVGQRQILALVRVIVRQSKLLILDEGA</sequence>
<keyword evidence="3" id="KW-1185">Reference proteome</keyword>
<reference evidence="2 3" key="1">
    <citation type="journal article" date="2016" name="Mol. Biol. Evol.">
        <title>Comparative Genomics of Early-Diverging Mushroom-Forming Fungi Provides Insights into the Origins of Lignocellulose Decay Capabilities.</title>
        <authorList>
            <person name="Nagy L.G."/>
            <person name="Riley R."/>
            <person name="Tritt A."/>
            <person name="Adam C."/>
            <person name="Daum C."/>
            <person name="Floudas D."/>
            <person name="Sun H."/>
            <person name="Yadav J.S."/>
            <person name="Pangilinan J."/>
            <person name="Larsson K.H."/>
            <person name="Matsuura K."/>
            <person name="Barry K."/>
            <person name="Labutti K."/>
            <person name="Kuo R."/>
            <person name="Ohm R.A."/>
            <person name="Bhattacharya S.S."/>
            <person name="Shirouzu T."/>
            <person name="Yoshinaga Y."/>
            <person name="Martin F.M."/>
            <person name="Grigoriev I.V."/>
            <person name="Hibbett D.S."/>
        </authorList>
    </citation>
    <scope>NUCLEOTIDE SEQUENCE [LARGE SCALE GENOMIC DNA]</scope>
    <source>
        <strain evidence="2 3">L-15889</strain>
    </source>
</reference>
<dbReference type="GO" id="GO:0016887">
    <property type="term" value="F:ATP hydrolysis activity"/>
    <property type="evidence" value="ECO:0007669"/>
    <property type="project" value="InterPro"/>
</dbReference>